<keyword evidence="3" id="KW-1185">Reference proteome</keyword>
<evidence type="ECO:0000259" key="1">
    <source>
        <dbReference type="PROSITE" id="PS50829"/>
    </source>
</evidence>
<dbReference type="InterPro" id="IPR035445">
    <property type="entry name" value="GYF-like_dom_sf"/>
</dbReference>
<dbReference type="InterPro" id="IPR003169">
    <property type="entry name" value="GYF"/>
</dbReference>
<evidence type="ECO:0000313" key="3">
    <source>
        <dbReference type="Proteomes" id="UP000187209"/>
    </source>
</evidence>
<proteinExistence type="predicted"/>
<feature type="domain" description="GYF" evidence="1">
    <location>
        <begin position="187"/>
        <end position="240"/>
    </location>
</feature>
<name>A0A1R2C359_9CILI</name>
<dbReference type="PROSITE" id="PS50829">
    <property type="entry name" value="GYF"/>
    <property type="match status" value="1"/>
</dbReference>
<evidence type="ECO:0000313" key="2">
    <source>
        <dbReference type="EMBL" id="OMJ83437.1"/>
    </source>
</evidence>
<protein>
    <recommendedName>
        <fullName evidence="1">GYF domain-containing protein</fullName>
    </recommendedName>
</protein>
<reference evidence="2 3" key="1">
    <citation type="submission" date="2016-11" db="EMBL/GenBank/DDBJ databases">
        <title>The macronuclear genome of Stentor coeruleus: a giant cell with tiny introns.</title>
        <authorList>
            <person name="Slabodnick M."/>
            <person name="Ruby J.G."/>
            <person name="Reiff S.B."/>
            <person name="Swart E.C."/>
            <person name="Gosai S."/>
            <person name="Prabakaran S."/>
            <person name="Witkowska E."/>
            <person name="Larue G.E."/>
            <person name="Fisher S."/>
            <person name="Freeman R.M."/>
            <person name="Gunawardena J."/>
            <person name="Chu W."/>
            <person name="Stover N.A."/>
            <person name="Gregory B.D."/>
            <person name="Nowacki M."/>
            <person name="Derisi J."/>
            <person name="Roy S.W."/>
            <person name="Marshall W.F."/>
            <person name="Sood P."/>
        </authorList>
    </citation>
    <scope>NUCLEOTIDE SEQUENCE [LARGE SCALE GENOMIC DNA]</scope>
    <source>
        <strain evidence="2">WM001</strain>
    </source>
</reference>
<gene>
    <name evidence="2" type="ORF">SteCoe_15603</name>
</gene>
<dbReference type="SUPFAM" id="SSF55277">
    <property type="entry name" value="GYF domain"/>
    <property type="match status" value="1"/>
</dbReference>
<dbReference type="Gene3D" id="3.30.1490.40">
    <property type="match status" value="1"/>
</dbReference>
<dbReference type="EMBL" id="MPUH01000303">
    <property type="protein sequence ID" value="OMJ83437.1"/>
    <property type="molecule type" value="Genomic_DNA"/>
</dbReference>
<dbReference type="PANTHER" id="PTHR46695:SF5">
    <property type="entry name" value="RNA POLYMERASE-ASSOCIATED PROTEIN RTF1 HOMOLOG"/>
    <property type="match status" value="1"/>
</dbReference>
<dbReference type="SMART" id="SM00444">
    <property type="entry name" value="GYF"/>
    <property type="match status" value="1"/>
</dbReference>
<dbReference type="PANTHER" id="PTHR46695">
    <property type="entry name" value="ZINC FINGER CCCH DOMAIN-CONTAINING PROTEIN 44-RELATED"/>
    <property type="match status" value="1"/>
</dbReference>
<organism evidence="2 3">
    <name type="scientific">Stentor coeruleus</name>
    <dbReference type="NCBI Taxonomy" id="5963"/>
    <lineage>
        <taxon>Eukaryota</taxon>
        <taxon>Sar</taxon>
        <taxon>Alveolata</taxon>
        <taxon>Ciliophora</taxon>
        <taxon>Postciliodesmatophora</taxon>
        <taxon>Heterotrichea</taxon>
        <taxon>Heterotrichida</taxon>
        <taxon>Stentoridae</taxon>
        <taxon>Stentor</taxon>
    </lineage>
</organism>
<sequence>MAERPKAKFKKDWRKAEINPSIHRYTREEILKLFSPSQVPDNFNPPVELFSYPSLNPSNSQKPLFACSSSRRNNSLKESIPEWYNENIEEQKTSINVDEIEEEYSKIDVKYEDSIKKIIEEDDKYPEWDDPHEENNEEINSPEVIAYPLSLMEKFVNEGNPFACIIMANSIPNEDSVITNPYSIPFEKVWYYKDPQGNVQGPFTTIDMFNWSAAGYFSSNLQIAHSSPTHFFSLKMYILQEKYKSLSSSVEKES</sequence>
<comment type="caution">
    <text evidence="2">The sequence shown here is derived from an EMBL/GenBank/DDBJ whole genome shotgun (WGS) entry which is preliminary data.</text>
</comment>
<dbReference type="AlphaFoldDB" id="A0A1R2C359"/>
<dbReference type="Proteomes" id="UP000187209">
    <property type="component" value="Unassembled WGS sequence"/>
</dbReference>
<dbReference type="OrthoDB" id="378109at2759"/>
<accession>A0A1R2C359</accession>
<dbReference type="Pfam" id="PF02213">
    <property type="entry name" value="GYF"/>
    <property type="match status" value="1"/>
</dbReference>